<proteinExistence type="predicted"/>
<evidence type="ECO:0000313" key="2">
    <source>
        <dbReference type="Proteomes" id="UP001283361"/>
    </source>
</evidence>
<dbReference type="AlphaFoldDB" id="A0AAE0YNV5"/>
<dbReference type="Proteomes" id="UP001283361">
    <property type="component" value="Unassembled WGS sequence"/>
</dbReference>
<sequence>MNISVDGSEASRRWKWWAPNGIHHNQIDYILVQNQFRSGINRAKTRTFPVADIGSNHDLVLMKVRIRLKKINRPKNIRLKFNLDRLKDPTSLSKQH</sequence>
<evidence type="ECO:0000313" key="1">
    <source>
        <dbReference type="EMBL" id="KAK3752500.1"/>
    </source>
</evidence>
<accession>A0AAE0YNV5</accession>
<reference evidence="1" key="1">
    <citation type="journal article" date="2023" name="G3 (Bethesda)">
        <title>A reference genome for the long-term kleptoplast-retaining sea slug Elysia crispata morphotype clarki.</title>
        <authorList>
            <person name="Eastman K.E."/>
            <person name="Pendleton A.L."/>
            <person name="Shaikh M.A."/>
            <person name="Suttiyut T."/>
            <person name="Ogas R."/>
            <person name="Tomko P."/>
            <person name="Gavelis G."/>
            <person name="Widhalm J.R."/>
            <person name="Wisecaver J.H."/>
        </authorList>
    </citation>
    <scope>NUCLEOTIDE SEQUENCE</scope>
    <source>
        <strain evidence="1">ECLA1</strain>
    </source>
</reference>
<name>A0AAE0YNV5_9GAST</name>
<gene>
    <name evidence="1" type="ORF">RRG08_032791</name>
</gene>
<dbReference type="EMBL" id="JAWDGP010005762">
    <property type="protein sequence ID" value="KAK3752500.1"/>
    <property type="molecule type" value="Genomic_DNA"/>
</dbReference>
<keyword evidence="2" id="KW-1185">Reference proteome</keyword>
<protein>
    <submittedName>
        <fullName evidence="1">Uncharacterized protein</fullName>
    </submittedName>
</protein>
<organism evidence="1 2">
    <name type="scientific">Elysia crispata</name>
    <name type="common">lettuce slug</name>
    <dbReference type="NCBI Taxonomy" id="231223"/>
    <lineage>
        <taxon>Eukaryota</taxon>
        <taxon>Metazoa</taxon>
        <taxon>Spiralia</taxon>
        <taxon>Lophotrochozoa</taxon>
        <taxon>Mollusca</taxon>
        <taxon>Gastropoda</taxon>
        <taxon>Heterobranchia</taxon>
        <taxon>Euthyneura</taxon>
        <taxon>Panpulmonata</taxon>
        <taxon>Sacoglossa</taxon>
        <taxon>Placobranchoidea</taxon>
        <taxon>Plakobranchidae</taxon>
        <taxon>Elysia</taxon>
    </lineage>
</organism>
<comment type="caution">
    <text evidence="1">The sequence shown here is derived from an EMBL/GenBank/DDBJ whole genome shotgun (WGS) entry which is preliminary data.</text>
</comment>